<dbReference type="GO" id="GO:0005739">
    <property type="term" value="C:mitochondrion"/>
    <property type="evidence" value="ECO:0007669"/>
    <property type="project" value="TreeGrafter"/>
</dbReference>
<comment type="cofactor">
    <cofactor evidence="1">
        <name>Mg(2+)</name>
        <dbReference type="ChEBI" id="CHEBI:18420"/>
    </cofactor>
</comment>
<dbReference type="GO" id="GO:0004659">
    <property type="term" value="F:prenyltransferase activity"/>
    <property type="evidence" value="ECO:0007669"/>
    <property type="project" value="TreeGrafter"/>
</dbReference>
<name>A0A6H5HG84_9HEMI</name>
<dbReference type="PANTHER" id="PTHR12001:SF69">
    <property type="entry name" value="ALL TRANS-POLYPRENYL-DIPHOSPHATE SYNTHASE PDSS1"/>
    <property type="match status" value="1"/>
</dbReference>
<evidence type="ECO:0000256" key="5">
    <source>
        <dbReference type="ARBA" id="ARBA00022842"/>
    </source>
</evidence>
<dbReference type="Gene3D" id="1.10.600.10">
    <property type="entry name" value="Farnesyl Diphosphate Synthase"/>
    <property type="match status" value="1"/>
</dbReference>
<evidence type="ECO:0000256" key="6">
    <source>
        <dbReference type="ARBA" id="ARBA00023229"/>
    </source>
</evidence>
<keyword evidence="5" id="KW-0460">Magnesium</keyword>
<evidence type="ECO:0000256" key="1">
    <source>
        <dbReference type="ARBA" id="ARBA00001946"/>
    </source>
</evidence>
<keyword evidence="8" id="KW-1185">Reference proteome</keyword>
<dbReference type="EMBL" id="CADCXU010029638">
    <property type="protein sequence ID" value="CAB0015850.1"/>
    <property type="molecule type" value="Genomic_DNA"/>
</dbReference>
<gene>
    <name evidence="7" type="ORF">NTEN_LOCUS20190</name>
</gene>
<protein>
    <submittedName>
        <fullName evidence="7">Uncharacterized protein</fullName>
    </submittedName>
</protein>
<proteinExistence type="inferred from homology"/>
<keyword evidence="4" id="KW-0479">Metal-binding</keyword>
<feature type="non-terminal residue" evidence="7">
    <location>
        <position position="1"/>
    </location>
</feature>
<dbReference type="PANTHER" id="PTHR12001">
    <property type="entry name" value="GERANYLGERANYL PYROPHOSPHATE SYNTHASE"/>
    <property type="match status" value="1"/>
</dbReference>
<sequence length="73" mass="8489">YPQLNPMIMRRFQEPGDVEKAFELVHKSEGLEQARFLAKKHCNEAVRLANTFQESPYQKALVVVSDLVLNRMK</sequence>
<dbReference type="SUPFAM" id="SSF48576">
    <property type="entry name" value="Terpenoid synthases"/>
    <property type="match status" value="1"/>
</dbReference>
<dbReference type="InterPro" id="IPR008949">
    <property type="entry name" value="Isoprenoid_synthase_dom_sf"/>
</dbReference>
<dbReference type="OrthoDB" id="9927103at2759"/>
<keyword evidence="3" id="KW-0808">Transferase</keyword>
<evidence type="ECO:0000313" key="8">
    <source>
        <dbReference type="Proteomes" id="UP000479000"/>
    </source>
</evidence>
<accession>A0A6H5HG84</accession>
<comment type="similarity">
    <text evidence="2">Belongs to the FPP/GGPP synthase family.</text>
</comment>
<reference evidence="7 8" key="1">
    <citation type="submission" date="2020-02" db="EMBL/GenBank/DDBJ databases">
        <authorList>
            <person name="Ferguson B K."/>
        </authorList>
    </citation>
    <scope>NUCLEOTIDE SEQUENCE [LARGE SCALE GENOMIC DNA]</scope>
</reference>
<evidence type="ECO:0000313" key="7">
    <source>
        <dbReference type="EMBL" id="CAB0015850.1"/>
    </source>
</evidence>
<evidence type="ECO:0000256" key="2">
    <source>
        <dbReference type="ARBA" id="ARBA00006706"/>
    </source>
</evidence>
<evidence type="ECO:0000256" key="3">
    <source>
        <dbReference type="ARBA" id="ARBA00022679"/>
    </source>
</evidence>
<dbReference type="Proteomes" id="UP000479000">
    <property type="component" value="Unassembled WGS sequence"/>
</dbReference>
<dbReference type="AlphaFoldDB" id="A0A6H5HG84"/>
<organism evidence="7 8">
    <name type="scientific">Nesidiocoris tenuis</name>
    <dbReference type="NCBI Taxonomy" id="355587"/>
    <lineage>
        <taxon>Eukaryota</taxon>
        <taxon>Metazoa</taxon>
        <taxon>Ecdysozoa</taxon>
        <taxon>Arthropoda</taxon>
        <taxon>Hexapoda</taxon>
        <taxon>Insecta</taxon>
        <taxon>Pterygota</taxon>
        <taxon>Neoptera</taxon>
        <taxon>Paraneoptera</taxon>
        <taxon>Hemiptera</taxon>
        <taxon>Heteroptera</taxon>
        <taxon>Panheteroptera</taxon>
        <taxon>Cimicomorpha</taxon>
        <taxon>Miridae</taxon>
        <taxon>Dicyphina</taxon>
        <taxon>Nesidiocoris</taxon>
    </lineage>
</organism>
<evidence type="ECO:0000256" key="4">
    <source>
        <dbReference type="ARBA" id="ARBA00022723"/>
    </source>
</evidence>
<dbReference type="GO" id="GO:0006744">
    <property type="term" value="P:ubiquinone biosynthetic process"/>
    <property type="evidence" value="ECO:0007669"/>
    <property type="project" value="TreeGrafter"/>
</dbReference>
<dbReference type="GO" id="GO:0008299">
    <property type="term" value="P:isoprenoid biosynthetic process"/>
    <property type="evidence" value="ECO:0007669"/>
    <property type="project" value="UniProtKB-KW"/>
</dbReference>
<dbReference type="GO" id="GO:0046872">
    <property type="term" value="F:metal ion binding"/>
    <property type="evidence" value="ECO:0007669"/>
    <property type="project" value="UniProtKB-KW"/>
</dbReference>
<dbReference type="GO" id="GO:1990234">
    <property type="term" value="C:transferase complex"/>
    <property type="evidence" value="ECO:0007669"/>
    <property type="project" value="TreeGrafter"/>
</dbReference>
<keyword evidence="6" id="KW-0414">Isoprene biosynthesis</keyword>